<proteinExistence type="inferred from homology"/>
<name>A0A285TCU9_9HYPH</name>
<dbReference type="SUPFAM" id="SSF53790">
    <property type="entry name" value="Tetrapyrrole methylase"/>
    <property type="match status" value="1"/>
</dbReference>
<dbReference type="InterPro" id="IPR035996">
    <property type="entry name" value="4pyrrol_Methylase_sf"/>
</dbReference>
<dbReference type="NCBIfam" id="NF004790">
    <property type="entry name" value="PRK06136.1"/>
    <property type="match status" value="1"/>
</dbReference>
<evidence type="ECO:0000256" key="8">
    <source>
        <dbReference type="ARBA" id="ARBA00025705"/>
    </source>
</evidence>
<evidence type="ECO:0000256" key="4">
    <source>
        <dbReference type="ARBA" id="ARBA00022603"/>
    </source>
</evidence>
<comment type="pathway">
    <text evidence="8">Porphyrin-containing compound metabolism; siroheme biosynthesis; precorrin-2 from uroporphyrinogen III: step 1/1.</text>
</comment>
<reference evidence="12 13" key="1">
    <citation type="submission" date="2017-08" db="EMBL/GenBank/DDBJ databases">
        <authorList>
            <person name="de Groot N.N."/>
        </authorList>
    </citation>
    <scope>NUCLEOTIDE SEQUENCE [LARGE SCALE GENOMIC DNA]</scope>
    <source>
        <strain evidence="12 13">USBA 352</strain>
    </source>
</reference>
<dbReference type="Gene3D" id="3.40.1010.10">
    <property type="entry name" value="Cobalt-precorrin-4 Transmethylase, Domain 1"/>
    <property type="match status" value="1"/>
</dbReference>
<evidence type="ECO:0000256" key="2">
    <source>
        <dbReference type="ARBA" id="ARBA00012162"/>
    </source>
</evidence>
<evidence type="ECO:0000256" key="6">
    <source>
        <dbReference type="ARBA" id="ARBA00022691"/>
    </source>
</evidence>
<keyword evidence="3" id="KW-0169">Cobalamin biosynthesis</keyword>
<dbReference type="GO" id="GO:0019354">
    <property type="term" value="P:siroheme biosynthetic process"/>
    <property type="evidence" value="ECO:0007669"/>
    <property type="project" value="UniProtKB-UniPathway"/>
</dbReference>
<dbReference type="InterPro" id="IPR000878">
    <property type="entry name" value="4pyrrol_Mease"/>
</dbReference>
<dbReference type="Proteomes" id="UP000219331">
    <property type="component" value="Unassembled WGS sequence"/>
</dbReference>
<dbReference type="FunFam" id="3.30.950.10:FF:000001">
    <property type="entry name" value="Siroheme synthase"/>
    <property type="match status" value="1"/>
</dbReference>
<dbReference type="GO" id="GO:0032259">
    <property type="term" value="P:methylation"/>
    <property type="evidence" value="ECO:0007669"/>
    <property type="project" value="UniProtKB-KW"/>
</dbReference>
<keyword evidence="5 10" id="KW-0808">Transferase</keyword>
<dbReference type="PROSITE" id="PS00840">
    <property type="entry name" value="SUMT_2"/>
    <property type="match status" value="1"/>
</dbReference>
<organism evidence="12 13">
    <name type="scientific">Stappia indica</name>
    <dbReference type="NCBI Taxonomy" id="538381"/>
    <lineage>
        <taxon>Bacteria</taxon>
        <taxon>Pseudomonadati</taxon>
        <taxon>Pseudomonadota</taxon>
        <taxon>Alphaproteobacteria</taxon>
        <taxon>Hyphomicrobiales</taxon>
        <taxon>Stappiaceae</taxon>
        <taxon>Stappia</taxon>
    </lineage>
</organism>
<evidence type="ECO:0000256" key="3">
    <source>
        <dbReference type="ARBA" id="ARBA00022573"/>
    </source>
</evidence>
<dbReference type="EMBL" id="OBML01000010">
    <property type="protein sequence ID" value="SOC19700.1"/>
    <property type="molecule type" value="Genomic_DNA"/>
</dbReference>
<dbReference type="Gene3D" id="3.30.950.10">
    <property type="entry name" value="Methyltransferase, Cobalt-precorrin-4 Transmethylase, Domain 2"/>
    <property type="match status" value="1"/>
</dbReference>
<feature type="domain" description="Tetrapyrrole methylase" evidence="11">
    <location>
        <begin position="64"/>
        <end position="274"/>
    </location>
</feature>
<dbReference type="InterPro" id="IPR050161">
    <property type="entry name" value="Siro_Cobalamin_biosynth"/>
</dbReference>
<evidence type="ECO:0000256" key="10">
    <source>
        <dbReference type="RuleBase" id="RU003960"/>
    </source>
</evidence>
<keyword evidence="7" id="KW-0627">Porphyrin biosynthesis</keyword>
<dbReference type="STRING" id="538381.GCA_001696535_03970"/>
<evidence type="ECO:0000313" key="12">
    <source>
        <dbReference type="EMBL" id="SOC19700.1"/>
    </source>
</evidence>
<dbReference type="Pfam" id="PF00590">
    <property type="entry name" value="TP_methylase"/>
    <property type="match status" value="1"/>
</dbReference>
<dbReference type="UniPathway" id="UPA00262">
    <property type="reaction ID" value="UER00211"/>
</dbReference>
<evidence type="ECO:0000256" key="1">
    <source>
        <dbReference type="ARBA" id="ARBA00005879"/>
    </source>
</evidence>
<dbReference type="InterPro" id="IPR014777">
    <property type="entry name" value="4pyrrole_Mease_sub1"/>
</dbReference>
<evidence type="ECO:0000259" key="11">
    <source>
        <dbReference type="Pfam" id="PF00590"/>
    </source>
</evidence>
<dbReference type="PANTHER" id="PTHR45790">
    <property type="entry name" value="SIROHEME SYNTHASE-RELATED"/>
    <property type="match status" value="1"/>
</dbReference>
<evidence type="ECO:0000313" key="13">
    <source>
        <dbReference type="Proteomes" id="UP000219331"/>
    </source>
</evidence>
<evidence type="ECO:0000256" key="7">
    <source>
        <dbReference type="ARBA" id="ARBA00023244"/>
    </source>
</evidence>
<dbReference type="AlphaFoldDB" id="A0A285TCU9"/>
<accession>A0A285TCU9</accession>
<dbReference type="InterPro" id="IPR014776">
    <property type="entry name" value="4pyrrole_Mease_sub2"/>
</dbReference>
<comment type="similarity">
    <text evidence="1 10">Belongs to the precorrin methyltransferase family.</text>
</comment>
<comment type="pathway">
    <text evidence="9">Cofactor biosynthesis; adenosylcobalamin biosynthesis; precorrin-2 from uroporphyrinogen III: step 1/1.</text>
</comment>
<dbReference type="NCBIfam" id="TIGR01469">
    <property type="entry name" value="cobA_cysG_Cterm"/>
    <property type="match status" value="1"/>
</dbReference>
<dbReference type="InterPro" id="IPR006366">
    <property type="entry name" value="CobA/CysG_C"/>
</dbReference>
<keyword evidence="6" id="KW-0949">S-adenosyl-L-methionine</keyword>
<dbReference type="EC" id="2.1.1.107" evidence="2"/>
<evidence type="ECO:0000256" key="5">
    <source>
        <dbReference type="ARBA" id="ARBA00022679"/>
    </source>
</evidence>
<evidence type="ECO:0000256" key="9">
    <source>
        <dbReference type="ARBA" id="ARBA00060548"/>
    </source>
</evidence>
<dbReference type="GO" id="GO:0009236">
    <property type="term" value="P:cobalamin biosynthetic process"/>
    <property type="evidence" value="ECO:0007669"/>
    <property type="project" value="UniProtKB-KW"/>
</dbReference>
<protein>
    <recommendedName>
        <fullName evidence="2">uroporphyrinogen-III C-methyltransferase</fullName>
        <ecNumber evidence="2">2.1.1.107</ecNumber>
    </recommendedName>
</protein>
<keyword evidence="13" id="KW-1185">Reference proteome</keyword>
<keyword evidence="4 10" id="KW-0489">Methyltransferase</keyword>
<dbReference type="PANTHER" id="PTHR45790:SF3">
    <property type="entry name" value="S-ADENOSYL-L-METHIONINE-DEPENDENT UROPORPHYRINOGEN III METHYLTRANSFERASE, CHLOROPLASTIC"/>
    <property type="match status" value="1"/>
</dbReference>
<dbReference type="FunFam" id="3.40.1010.10:FF:000001">
    <property type="entry name" value="Siroheme synthase"/>
    <property type="match status" value="1"/>
</dbReference>
<gene>
    <name evidence="12" type="ORF">SAMN05421512_11085</name>
</gene>
<dbReference type="CDD" id="cd11642">
    <property type="entry name" value="SUMT"/>
    <property type="match status" value="1"/>
</dbReference>
<dbReference type="InterPro" id="IPR003043">
    <property type="entry name" value="Uropor_MeTrfase_CS"/>
</dbReference>
<sequence length="332" mass="34774">MEADVNRPWRGGRSGVKTIRMSNEKHQDQPAPTVAPNSCPPLGDVLDGLTRRGFPLPDFLPGWVWLAGAGPGDPGLLTLHVLNGLAQADVIVHDALVDASILGLARPDAIIDYAGKRGGKPSPKQRDISLKLVDYARAGKRVLRLKGGDPFVFGRGGEEALTLVSHGVPFRIIPGVTAGIGGLAYAGIPATHRDTNQAVTFLTGHDQTGLTPSAIDWDAVARGSPVIVMYMAMKHLDLIVSKLLAGGRRGEEPVAIVCNASLPDQKVLETTLASASADAEAAGLEPPAIVVVGEVVRLRAGLDWLGALEGRELDPDPLDLREGTVARPASGG</sequence>
<dbReference type="GO" id="GO:0004851">
    <property type="term" value="F:uroporphyrin-III C-methyltransferase activity"/>
    <property type="evidence" value="ECO:0007669"/>
    <property type="project" value="UniProtKB-EC"/>
</dbReference>